<keyword evidence="2" id="KW-1185">Reference proteome</keyword>
<sequence>MHYFIGVVPSEAYKLRVIEFQQNWKNHSITEVVEPHITLKAQGGLTTDEKWLSEVKEVCDHFHSFQVSLGPPKFFGDDILYLRAVSSELYNLHNHMVSAISPSADLIKKYYELDDFVPHMTLGKTSYGLTKQELKEMAKSAEEELGPFPTVDVTFVRVYRERKPNQYIKLVDLPLLR</sequence>
<dbReference type="Proteomes" id="UP000660110">
    <property type="component" value="Unassembled WGS sequence"/>
</dbReference>
<dbReference type="AlphaFoldDB" id="A0A917B475"/>
<gene>
    <name evidence="1" type="ORF">GCM10010954_16930</name>
</gene>
<reference evidence="1" key="2">
    <citation type="submission" date="2020-09" db="EMBL/GenBank/DDBJ databases">
        <authorList>
            <person name="Sun Q."/>
            <person name="Zhou Y."/>
        </authorList>
    </citation>
    <scope>NUCLEOTIDE SEQUENCE</scope>
    <source>
        <strain evidence="1">CGMCC 1.12153</strain>
    </source>
</reference>
<proteinExistence type="predicted"/>
<evidence type="ECO:0008006" key="3">
    <source>
        <dbReference type="Google" id="ProtNLM"/>
    </source>
</evidence>
<name>A0A917B475_HALAA</name>
<protein>
    <recommendedName>
        <fullName evidence="3">2'-5' RNA ligase</fullName>
    </recommendedName>
</protein>
<dbReference type="EMBL" id="BMEL01000002">
    <property type="protein sequence ID" value="GGF18741.1"/>
    <property type="molecule type" value="Genomic_DNA"/>
</dbReference>
<evidence type="ECO:0000313" key="2">
    <source>
        <dbReference type="Proteomes" id="UP000660110"/>
    </source>
</evidence>
<comment type="caution">
    <text evidence="1">The sequence shown here is derived from an EMBL/GenBank/DDBJ whole genome shotgun (WGS) entry which is preliminary data.</text>
</comment>
<reference evidence="1" key="1">
    <citation type="journal article" date="2014" name="Int. J. Syst. Evol. Microbiol.">
        <title>Complete genome sequence of Corynebacterium casei LMG S-19264T (=DSM 44701T), isolated from a smear-ripened cheese.</title>
        <authorList>
            <consortium name="US DOE Joint Genome Institute (JGI-PGF)"/>
            <person name="Walter F."/>
            <person name="Albersmeier A."/>
            <person name="Kalinowski J."/>
            <person name="Ruckert C."/>
        </authorList>
    </citation>
    <scope>NUCLEOTIDE SEQUENCE</scope>
    <source>
        <strain evidence="1">CGMCC 1.12153</strain>
    </source>
</reference>
<dbReference type="RefSeq" id="WP_188377065.1">
    <property type="nucleotide sequence ID" value="NZ_BMEL01000002.1"/>
</dbReference>
<dbReference type="SUPFAM" id="SSF55144">
    <property type="entry name" value="LigT-like"/>
    <property type="match status" value="1"/>
</dbReference>
<organism evidence="1 2">
    <name type="scientific">Halobacillus andaensis</name>
    <dbReference type="NCBI Taxonomy" id="1176239"/>
    <lineage>
        <taxon>Bacteria</taxon>
        <taxon>Bacillati</taxon>
        <taxon>Bacillota</taxon>
        <taxon>Bacilli</taxon>
        <taxon>Bacillales</taxon>
        <taxon>Bacillaceae</taxon>
        <taxon>Halobacillus</taxon>
    </lineage>
</organism>
<dbReference type="Gene3D" id="3.90.1140.10">
    <property type="entry name" value="Cyclic phosphodiesterase"/>
    <property type="match status" value="1"/>
</dbReference>
<accession>A0A917B475</accession>
<dbReference type="Pfam" id="PF13563">
    <property type="entry name" value="2_5_RNA_ligase2"/>
    <property type="match status" value="1"/>
</dbReference>
<evidence type="ECO:0000313" key="1">
    <source>
        <dbReference type="EMBL" id="GGF18741.1"/>
    </source>
</evidence>
<dbReference type="InterPro" id="IPR009097">
    <property type="entry name" value="Cyclic_Pdiesterase"/>
</dbReference>